<evidence type="ECO:0000256" key="14">
    <source>
        <dbReference type="ARBA" id="ARBA00022927"/>
    </source>
</evidence>
<evidence type="ECO:0000256" key="6">
    <source>
        <dbReference type="ARBA" id="ARBA00022448"/>
    </source>
</evidence>
<dbReference type="PROSITE" id="PS51620">
    <property type="entry name" value="SAM_TRM61"/>
    <property type="match status" value="1"/>
</dbReference>
<evidence type="ECO:0000256" key="5">
    <source>
        <dbReference type="ARBA" id="ARBA00017934"/>
    </source>
</evidence>
<dbReference type="InterPro" id="IPR049470">
    <property type="entry name" value="TRM61_C"/>
</dbReference>
<dbReference type="GO" id="GO:0005737">
    <property type="term" value="C:cytoplasm"/>
    <property type="evidence" value="ECO:0000318"/>
    <property type="project" value="GO_Central"/>
</dbReference>
<evidence type="ECO:0000313" key="19">
    <source>
        <dbReference type="Proteomes" id="UP000005239"/>
    </source>
</evidence>
<dbReference type="InterPro" id="IPR014816">
    <property type="entry name" value="tRNA_MeTrfase_Gcd14"/>
</dbReference>
<keyword evidence="13" id="KW-0862">Zinc</keyword>
<dbReference type="GO" id="GO:0160107">
    <property type="term" value="F:tRNA (adenine(58)-N1)-methyltransferase activity"/>
    <property type="evidence" value="ECO:0007669"/>
    <property type="project" value="UniProtKB-EC"/>
</dbReference>
<organism evidence="18 19">
    <name type="scientific">Pristionchus pacificus</name>
    <name type="common">Parasitic nematode worm</name>
    <dbReference type="NCBI Taxonomy" id="54126"/>
    <lineage>
        <taxon>Eukaryota</taxon>
        <taxon>Metazoa</taxon>
        <taxon>Ecdysozoa</taxon>
        <taxon>Nematoda</taxon>
        <taxon>Chromadorea</taxon>
        <taxon>Rhabditida</taxon>
        <taxon>Rhabditina</taxon>
        <taxon>Diplogasteromorpha</taxon>
        <taxon>Diplogasteroidea</taxon>
        <taxon>Neodiplogasteridae</taxon>
        <taxon>Pristionchus</taxon>
    </lineage>
</organism>
<keyword evidence="9" id="KW-0949">S-adenosyl-L-methionine</keyword>
<dbReference type="GO" id="GO:0071985">
    <property type="term" value="P:multivesicular body sorting pathway"/>
    <property type="evidence" value="ECO:0007669"/>
    <property type="project" value="InterPro"/>
</dbReference>
<keyword evidence="6" id="KW-0813">Transport</keyword>
<dbReference type="Gene3D" id="3.40.50.150">
    <property type="entry name" value="Vaccinia Virus protein VP39"/>
    <property type="match status" value="1"/>
</dbReference>
<gene>
    <name evidence="18" type="primary">WBGene00104431</name>
</gene>
<evidence type="ECO:0000256" key="15">
    <source>
        <dbReference type="ARBA" id="ARBA00030094"/>
    </source>
</evidence>
<comment type="catalytic activity">
    <reaction evidence="16">
        <text>an adenosine in mRNA + S-adenosyl-L-methionine = an N(1)-methyladenosine in mRNA + S-adenosyl-L-homocysteine + H(+)</text>
        <dbReference type="Rhea" id="RHEA:55392"/>
        <dbReference type="Rhea" id="RHEA-COMP:12414"/>
        <dbReference type="Rhea" id="RHEA-COMP:12415"/>
        <dbReference type="ChEBI" id="CHEBI:15378"/>
        <dbReference type="ChEBI" id="CHEBI:57856"/>
        <dbReference type="ChEBI" id="CHEBI:59789"/>
        <dbReference type="ChEBI" id="CHEBI:74411"/>
        <dbReference type="ChEBI" id="CHEBI:74491"/>
    </reaction>
</comment>
<dbReference type="GO" id="GO:0000814">
    <property type="term" value="C:ESCRT II complex"/>
    <property type="evidence" value="ECO:0007669"/>
    <property type="project" value="InterPro"/>
</dbReference>
<dbReference type="GO" id="GO:0016579">
    <property type="term" value="P:protein deubiquitination"/>
    <property type="evidence" value="ECO:0007669"/>
    <property type="project" value="InterPro"/>
</dbReference>
<keyword evidence="14" id="KW-0653">Protein transport</keyword>
<dbReference type="GO" id="GO:0030488">
    <property type="term" value="P:tRNA methylation"/>
    <property type="evidence" value="ECO:0007669"/>
    <property type="project" value="InterPro"/>
</dbReference>
<evidence type="ECO:0000256" key="16">
    <source>
        <dbReference type="ARBA" id="ARBA00048481"/>
    </source>
</evidence>
<dbReference type="Gene3D" id="3.30.40.10">
    <property type="entry name" value="Zinc/RING finger domain, C3HC4 (zinc finger)"/>
    <property type="match status" value="1"/>
</dbReference>
<dbReference type="InterPro" id="IPR013083">
    <property type="entry name" value="Znf_RING/FYVE/PHD"/>
</dbReference>
<keyword evidence="8" id="KW-0808">Transferase</keyword>
<reference evidence="19" key="1">
    <citation type="journal article" date="2008" name="Nat. Genet.">
        <title>The Pristionchus pacificus genome provides a unique perspective on nematode lifestyle and parasitism.</title>
        <authorList>
            <person name="Dieterich C."/>
            <person name="Clifton S.W."/>
            <person name="Schuster L.N."/>
            <person name="Chinwalla A."/>
            <person name="Delehaunty K."/>
            <person name="Dinkelacker I."/>
            <person name="Fulton L."/>
            <person name="Fulton R."/>
            <person name="Godfrey J."/>
            <person name="Minx P."/>
            <person name="Mitreva M."/>
            <person name="Roeseler W."/>
            <person name="Tian H."/>
            <person name="Witte H."/>
            <person name="Yang S.P."/>
            <person name="Wilson R.K."/>
            <person name="Sommer R.J."/>
        </authorList>
    </citation>
    <scope>NUCLEOTIDE SEQUENCE [LARGE SCALE GENOMIC DNA]</scope>
    <source>
        <strain evidence="19">PS312</strain>
    </source>
</reference>
<evidence type="ECO:0000256" key="10">
    <source>
        <dbReference type="ARBA" id="ARBA00022694"/>
    </source>
</evidence>
<dbReference type="FunFam" id="3.40.50.150:FF:001159">
    <property type="match status" value="1"/>
</dbReference>
<dbReference type="Gene3D" id="3.10.330.20">
    <property type="match status" value="1"/>
</dbReference>
<dbReference type="SMART" id="SM00290">
    <property type="entry name" value="ZnF_UBP"/>
    <property type="match status" value="1"/>
</dbReference>
<feature type="compositionally biased region" description="Polar residues" evidence="17">
    <location>
        <begin position="324"/>
        <end position="336"/>
    </location>
</feature>
<dbReference type="InterPro" id="IPR014041">
    <property type="entry name" value="ESCRT-II_cplx_Vps25-sub_N"/>
</dbReference>
<protein>
    <recommendedName>
        <fullName evidence="5">Vacuolar protein-sorting-associated protein 25</fullName>
        <ecNumber evidence="4">2.1.1.220</ecNumber>
        <ecNumber evidence="3">3.4.19.12</ecNumber>
    </recommendedName>
    <alternativeName>
        <fullName evidence="15">ESCRT-II complex subunit VPS25</fullName>
    </alternativeName>
</protein>
<dbReference type="PROSITE" id="PS50235">
    <property type="entry name" value="USP_3"/>
    <property type="match status" value="1"/>
</dbReference>
<dbReference type="GO" id="GO:0008270">
    <property type="term" value="F:zinc ion binding"/>
    <property type="evidence" value="ECO:0007669"/>
    <property type="project" value="UniProtKB-KW"/>
</dbReference>
<dbReference type="PANTHER" id="PTHR21646:SF19">
    <property type="entry name" value="UBIQUITIN CARBOXYL-TERMINAL HYDROLASE 3"/>
    <property type="match status" value="1"/>
</dbReference>
<dbReference type="SUPFAM" id="SSF53335">
    <property type="entry name" value="S-adenosyl-L-methionine-dependent methyltransferases"/>
    <property type="match status" value="1"/>
</dbReference>
<accession>A0A2A6CD19</accession>
<dbReference type="Pfam" id="PF02148">
    <property type="entry name" value="zf-UBP"/>
    <property type="match status" value="1"/>
</dbReference>
<evidence type="ECO:0000313" key="18">
    <source>
        <dbReference type="EnsemblMetazoa" id="PPA14877.1"/>
    </source>
</evidence>
<dbReference type="GO" id="GO:0031515">
    <property type="term" value="C:tRNA (m1A) methyltransferase complex"/>
    <property type="evidence" value="ECO:0007669"/>
    <property type="project" value="InterPro"/>
</dbReference>
<dbReference type="InterPro" id="IPR001394">
    <property type="entry name" value="Peptidase_C19_UCH"/>
</dbReference>
<dbReference type="PROSITE" id="PS00972">
    <property type="entry name" value="USP_1"/>
    <property type="match status" value="1"/>
</dbReference>
<evidence type="ECO:0000256" key="2">
    <source>
        <dbReference type="ARBA" id="ARBA00009674"/>
    </source>
</evidence>
<name>A0A2A6CD19_PRIPA</name>
<dbReference type="PROSITE" id="PS50271">
    <property type="entry name" value="ZF_UBP"/>
    <property type="match status" value="1"/>
</dbReference>
<keyword evidence="10" id="KW-0819">tRNA processing</keyword>
<evidence type="ECO:0000256" key="9">
    <source>
        <dbReference type="ARBA" id="ARBA00022691"/>
    </source>
</evidence>
<dbReference type="PANTHER" id="PTHR21646">
    <property type="entry name" value="UBIQUITIN CARBOXYL-TERMINAL HYDROLASE"/>
    <property type="match status" value="1"/>
</dbReference>
<evidence type="ECO:0000256" key="1">
    <source>
        <dbReference type="ARBA" id="ARBA00000707"/>
    </source>
</evidence>
<feature type="region of interest" description="Disordered" evidence="17">
    <location>
        <begin position="312"/>
        <end position="336"/>
    </location>
</feature>
<evidence type="ECO:0000256" key="17">
    <source>
        <dbReference type="SAM" id="MobiDB-lite"/>
    </source>
</evidence>
<dbReference type="SUPFAM" id="SSF54001">
    <property type="entry name" value="Cysteine proteinases"/>
    <property type="match status" value="1"/>
</dbReference>
<dbReference type="InterPro" id="IPR028889">
    <property type="entry name" value="USP"/>
</dbReference>
<dbReference type="Pfam" id="PF05871">
    <property type="entry name" value="ESCRT-II"/>
    <property type="match status" value="1"/>
</dbReference>
<dbReference type="InterPro" id="IPR018200">
    <property type="entry name" value="USP_CS"/>
</dbReference>
<dbReference type="PROSITE" id="PS00973">
    <property type="entry name" value="USP_2"/>
    <property type="match status" value="1"/>
</dbReference>
<dbReference type="EnsemblMetazoa" id="PPA14877.1">
    <property type="protein sequence ID" value="PPA14877.1"/>
    <property type="gene ID" value="WBGene00104431"/>
</dbReference>
<dbReference type="AlphaFoldDB" id="A0A2A6CD19"/>
<dbReference type="SUPFAM" id="SSF57850">
    <property type="entry name" value="RING/U-box"/>
    <property type="match status" value="1"/>
</dbReference>
<dbReference type="InterPro" id="IPR038765">
    <property type="entry name" value="Papain-like_cys_pep_sf"/>
</dbReference>
<evidence type="ECO:0000256" key="11">
    <source>
        <dbReference type="ARBA" id="ARBA00022723"/>
    </source>
</evidence>
<feature type="compositionally biased region" description="Low complexity" evidence="17">
    <location>
        <begin position="251"/>
        <end position="264"/>
    </location>
</feature>
<keyword evidence="19" id="KW-1185">Reference proteome</keyword>
<dbReference type="InterPro" id="IPR036388">
    <property type="entry name" value="WH-like_DNA-bd_sf"/>
</dbReference>
<accession>A0A8R1U9T4</accession>
<evidence type="ECO:0000256" key="13">
    <source>
        <dbReference type="ARBA" id="ARBA00022833"/>
    </source>
</evidence>
<comment type="similarity">
    <text evidence="2">Belongs to the VPS25 family.</text>
</comment>
<dbReference type="GO" id="GO:0004843">
    <property type="term" value="F:cysteine-type deubiquitinase activity"/>
    <property type="evidence" value="ECO:0007669"/>
    <property type="project" value="UniProtKB-EC"/>
</dbReference>
<evidence type="ECO:0000256" key="12">
    <source>
        <dbReference type="ARBA" id="ARBA00022771"/>
    </source>
</evidence>
<dbReference type="Pfam" id="PF08704">
    <property type="entry name" value="GCD14"/>
    <property type="match status" value="1"/>
</dbReference>
<dbReference type="Pfam" id="PF00443">
    <property type="entry name" value="UCH"/>
    <property type="match status" value="1"/>
</dbReference>
<dbReference type="InterPro" id="IPR008570">
    <property type="entry name" value="ESCRT-II_cplx_Vps25-sub"/>
</dbReference>
<proteinExistence type="inferred from homology"/>
<dbReference type="EC" id="3.4.19.12" evidence="3"/>
<evidence type="ECO:0000256" key="3">
    <source>
        <dbReference type="ARBA" id="ARBA00012759"/>
    </source>
</evidence>
<keyword evidence="11" id="KW-0479">Metal-binding</keyword>
<evidence type="ECO:0000256" key="7">
    <source>
        <dbReference type="ARBA" id="ARBA00022603"/>
    </source>
</evidence>
<dbReference type="GO" id="GO:0016236">
    <property type="term" value="P:macroautophagy"/>
    <property type="evidence" value="ECO:0007669"/>
    <property type="project" value="UniProtKB-ARBA"/>
</dbReference>
<dbReference type="InterPro" id="IPR029063">
    <property type="entry name" value="SAM-dependent_MTases_sf"/>
</dbReference>
<dbReference type="FunFam" id="1.10.10.10:FF:000141">
    <property type="entry name" value="vacuolar protein-sorting-associated protein 25"/>
    <property type="match status" value="1"/>
</dbReference>
<dbReference type="GO" id="GO:0015031">
    <property type="term" value="P:protein transport"/>
    <property type="evidence" value="ECO:0007669"/>
    <property type="project" value="UniProtKB-KW"/>
</dbReference>
<dbReference type="InterPro" id="IPR050185">
    <property type="entry name" value="Ub_carboxyl-term_hydrolase"/>
</dbReference>
<dbReference type="Gene3D" id="1.10.10.570">
    <property type="entry name" value="Winged helix' DNA-binding domain. Chain C. Domain 1"/>
    <property type="match status" value="1"/>
</dbReference>
<dbReference type="Gene3D" id="3.90.70.10">
    <property type="entry name" value="Cysteine proteinases"/>
    <property type="match status" value="1"/>
</dbReference>
<feature type="region of interest" description="Disordered" evidence="17">
    <location>
        <begin position="196"/>
        <end position="266"/>
    </location>
</feature>
<dbReference type="Gene3D" id="1.10.10.10">
    <property type="entry name" value="Winged helix-like DNA-binding domain superfamily/Winged helix DNA-binding domain"/>
    <property type="match status" value="1"/>
</dbReference>
<sequence>LTLLDDNKREGGHLSIDDASTDGFALALSSAARSIARSSLAEEETHTSVVPIHVGVLVLDYLLLALAMVGCTHLGRAVRVAAVELDKVNQSDSISSKLRSHNYSKEDGLDKITSPWICAVCGTAESPWICLTCGLVHCGRYINGDGMHHYEIHDDHPLTMDCFSYTVYCYKCDDYVAGDTIDRKIYNMRNSLQYHNSTRRSDEETEDEDTGKRDSEGITTSFSKDEEEIGSVLEDSPNSSRIMRGRKRKLSSSTDPSQSSSSNDRSFKGLRNLGNTCFMNAVLQALNSMSTFREFMVRLPSLEYDDNNCNSSKASTPRYRTRRIAQSSSTEKASSETPILAEELRKTFIALASNGPSTNFSPDALFHAVWRVNDRFVGYNQQDCHEFLRYTLDQLHADLRRCRIPDDCASRVASECEAEYLPTSSAVSLMFEGALQSQVTCMSCQMRSNKQDPFLDLSLDVHIPPSPNARSTTISLIECIRRFFEKEQLEHCEEYMCGSCKERKPSTKQLFLRCLPKILCLHLKRFRWSHASRGKVDNMIDFPICGLDLSNYVSPNSKIRAKGCVYDLSSIVVHHGSGMGGGHYTSYCLRDGQWVHFNDSTVKKQFSDRKPIFFSTLGLADEISCSISVVIIQPTLSTREKQLEDWSRLVIDYAQHNKIYTIDLVEAASSPLFNNSKLNRRLDSEGIKLVFANLEAKKHVEWVDVNKTRCHVFWRRPEEWAALIYEWAASNGLLNTPCTLYEITHGDDTVDESFYGLEKEVLLKALKSLEIQRRAQLMNLGAESEGINISKSMLKTESTDSTMSQKGVVVGGPSFVCLSDTIEEGDTVIVYVSFGSMYPIVVKRGMSITMKFGQLRHEFLIGKQVNDLRWGSRVTTTAGYIHALRPTSDLWTRCLPKRTQILYTPDVSFILSLLDVHGGSVVAESGTGSGSLSHALAIGVLPDGHVYTHDIDETRTRKIEAEFKEHGLSHVTTAVVQNVCIEGFFVENSCDGVFLDVPSPWEAVENAARALSKPRGGRLVSFSPCIEQVQRTATMMRESGFVQVECIEIVPRQLLVVDERKQSLSEFNIYGDGEECAPGKGRKRKIPSGGKDDDGMKELQSTTIICPSTQPTHTGYLISATMLPRL</sequence>
<dbReference type="EC" id="2.1.1.220" evidence="4"/>
<dbReference type="InterPro" id="IPR001607">
    <property type="entry name" value="Znf_UBP"/>
</dbReference>
<evidence type="ECO:0000256" key="8">
    <source>
        <dbReference type="ARBA" id="ARBA00022679"/>
    </source>
</evidence>
<evidence type="ECO:0000256" key="4">
    <source>
        <dbReference type="ARBA" id="ARBA00012796"/>
    </source>
</evidence>
<dbReference type="InterPro" id="IPR036390">
    <property type="entry name" value="WH_DNA-bd_sf"/>
</dbReference>
<dbReference type="SUPFAM" id="SSF46785">
    <property type="entry name" value="Winged helix' DNA-binding domain"/>
    <property type="match status" value="2"/>
</dbReference>
<dbReference type="Proteomes" id="UP000005239">
    <property type="component" value="Unassembled WGS sequence"/>
</dbReference>
<keyword evidence="7" id="KW-0489">Methyltransferase</keyword>
<comment type="catalytic activity">
    <reaction evidence="1">
        <text>Thiol-dependent hydrolysis of ester, thioester, amide, peptide and isopeptide bonds formed by the C-terminal Gly of ubiquitin (a 76-residue protein attached to proteins as an intracellular targeting signal).</text>
        <dbReference type="EC" id="3.4.19.12"/>
    </reaction>
</comment>
<reference evidence="18" key="2">
    <citation type="submission" date="2022-06" db="UniProtKB">
        <authorList>
            <consortium name="EnsemblMetazoa"/>
        </authorList>
    </citation>
    <scope>IDENTIFICATION</scope>
    <source>
        <strain evidence="18">PS312</strain>
    </source>
</reference>
<keyword evidence="12" id="KW-0863">Zinc-finger</keyword>